<comment type="caution">
    <text evidence="1">The sequence shown here is derived from an EMBL/GenBank/DDBJ whole genome shotgun (WGS) entry which is preliminary data.</text>
</comment>
<dbReference type="RefSeq" id="XP_044678769.1">
    <property type="nucleotide sequence ID" value="XM_044825852.1"/>
</dbReference>
<reference evidence="1" key="1">
    <citation type="journal article" date="2021" name="Mol. Plant Microbe Interact.">
        <title>Telomere to telomere genome assembly of Fusarium musae F31, causal agent of crown rot disease of banana.</title>
        <authorList>
            <person name="Degradi L."/>
            <person name="Tava V."/>
            <person name="Kunova A."/>
            <person name="Cortesi P."/>
            <person name="Saracchi M."/>
            <person name="Pasquali M."/>
        </authorList>
    </citation>
    <scope>NUCLEOTIDE SEQUENCE</scope>
    <source>
        <strain evidence="1">F31</strain>
    </source>
</reference>
<gene>
    <name evidence="1" type="ORF">J7337_008229</name>
</gene>
<dbReference type="KEGG" id="fmu:J7337_008229"/>
<organism evidence="1 2">
    <name type="scientific">Fusarium musae</name>
    <dbReference type="NCBI Taxonomy" id="1042133"/>
    <lineage>
        <taxon>Eukaryota</taxon>
        <taxon>Fungi</taxon>
        <taxon>Dikarya</taxon>
        <taxon>Ascomycota</taxon>
        <taxon>Pezizomycotina</taxon>
        <taxon>Sordariomycetes</taxon>
        <taxon>Hypocreomycetidae</taxon>
        <taxon>Hypocreales</taxon>
        <taxon>Nectriaceae</taxon>
        <taxon>Fusarium</taxon>
    </lineage>
</organism>
<dbReference type="AlphaFoldDB" id="A0A9P8DD91"/>
<name>A0A9P8DD91_9HYPO</name>
<dbReference type="EMBL" id="JAHBCI010000006">
    <property type="protein sequence ID" value="KAG9499769.1"/>
    <property type="molecule type" value="Genomic_DNA"/>
</dbReference>
<evidence type="ECO:0000313" key="2">
    <source>
        <dbReference type="Proteomes" id="UP000827133"/>
    </source>
</evidence>
<proteinExistence type="predicted"/>
<dbReference type="Proteomes" id="UP000827133">
    <property type="component" value="Unassembled WGS sequence"/>
</dbReference>
<sequence length="103" mass="11424">MEFGGPLRLHFRIRQSSSTDNLAILGINIASLRHEGAVGDIVCLILTGLIRLEYGTLPYQLSSSSLMARHYLPILGKVNIDIHPDFERPMLFAEQMAEVFVAG</sequence>
<accession>A0A9P8DD91</accession>
<protein>
    <submittedName>
        <fullName evidence="1">Uncharacterized protein</fullName>
    </submittedName>
</protein>
<evidence type="ECO:0000313" key="1">
    <source>
        <dbReference type="EMBL" id="KAG9499769.1"/>
    </source>
</evidence>
<dbReference type="GeneID" id="68316085"/>
<keyword evidence="2" id="KW-1185">Reference proteome</keyword>